<dbReference type="Proteomes" id="UP001498469">
    <property type="component" value="Unassembled WGS sequence"/>
</dbReference>
<evidence type="ECO:0008006" key="4">
    <source>
        <dbReference type="Google" id="ProtNLM"/>
    </source>
</evidence>
<dbReference type="EMBL" id="JAZHFS010000046">
    <property type="protein sequence ID" value="MEF2115263.1"/>
    <property type="molecule type" value="Genomic_DNA"/>
</dbReference>
<sequence>MEESPVESKKNIIIKKYKWVGIIGIILIIISIIGITKYQQYSNNKNYNMNISEAQKNIKAEKFSEAIKDYQIALTYK</sequence>
<organism evidence="2 3">
    <name type="scientific">Clostridium frigoriphilum</name>
    <dbReference type="NCBI Taxonomy" id="443253"/>
    <lineage>
        <taxon>Bacteria</taxon>
        <taxon>Bacillati</taxon>
        <taxon>Bacillota</taxon>
        <taxon>Clostridia</taxon>
        <taxon>Eubacteriales</taxon>
        <taxon>Clostridiaceae</taxon>
        <taxon>Clostridium</taxon>
    </lineage>
</organism>
<name>A0ABU7UVF0_9CLOT</name>
<evidence type="ECO:0000313" key="2">
    <source>
        <dbReference type="EMBL" id="MEF2115263.1"/>
    </source>
</evidence>
<dbReference type="RefSeq" id="WP_216254302.1">
    <property type="nucleotide sequence ID" value="NZ_JAZHFS010000046.1"/>
</dbReference>
<feature type="transmembrane region" description="Helical" evidence="1">
    <location>
        <begin position="19"/>
        <end position="38"/>
    </location>
</feature>
<evidence type="ECO:0000256" key="1">
    <source>
        <dbReference type="SAM" id="Phobius"/>
    </source>
</evidence>
<comment type="caution">
    <text evidence="2">The sequence shown here is derived from an EMBL/GenBank/DDBJ whole genome shotgun (WGS) entry which is preliminary data.</text>
</comment>
<protein>
    <recommendedName>
        <fullName evidence="4">TPR repeat-containing protein</fullName>
    </recommendedName>
</protein>
<gene>
    <name evidence="2" type="ORF">SJI18_23575</name>
</gene>
<keyword evidence="1" id="KW-0472">Membrane</keyword>
<keyword evidence="1" id="KW-1133">Transmembrane helix</keyword>
<proteinExistence type="predicted"/>
<accession>A0ABU7UVF0</accession>
<evidence type="ECO:0000313" key="3">
    <source>
        <dbReference type="Proteomes" id="UP001498469"/>
    </source>
</evidence>
<keyword evidence="1" id="KW-0812">Transmembrane</keyword>
<keyword evidence="3" id="KW-1185">Reference proteome</keyword>
<reference evidence="2 3" key="1">
    <citation type="submission" date="2023-11" db="EMBL/GenBank/DDBJ databases">
        <title>Draft genome sequence of a psychrophilic Clostridium strain from permafrost water brine.</title>
        <authorList>
            <person name="Shcherbakova V.A."/>
            <person name="Trubitsyn V.E."/>
            <person name="Zakharyuk A.G."/>
        </authorList>
    </citation>
    <scope>NUCLEOTIDE SEQUENCE [LARGE SCALE GENOMIC DNA]</scope>
    <source>
        <strain evidence="2 3">14F</strain>
    </source>
</reference>